<protein>
    <recommendedName>
        <fullName evidence="4">Fibronectin type-III domain-containing protein</fullName>
    </recommendedName>
</protein>
<comment type="caution">
    <text evidence="2">The sequence shown here is derived from an EMBL/GenBank/DDBJ whole genome shotgun (WGS) entry which is preliminary data.</text>
</comment>
<dbReference type="EMBL" id="JBBAXC010000010">
    <property type="protein sequence ID" value="MEI5907922.1"/>
    <property type="molecule type" value="Genomic_DNA"/>
</dbReference>
<name>A0ABU8HF58_9BACI</name>
<keyword evidence="3" id="KW-1185">Reference proteome</keyword>
<accession>A0ABU8HF58</accession>
<proteinExistence type="predicted"/>
<dbReference type="Gene3D" id="2.60.40.10">
    <property type="entry name" value="Immunoglobulins"/>
    <property type="match status" value="1"/>
</dbReference>
<dbReference type="InterPro" id="IPR011024">
    <property type="entry name" value="G_crystallin-like"/>
</dbReference>
<evidence type="ECO:0008006" key="4">
    <source>
        <dbReference type="Google" id="ProtNLM"/>
    </source>
</evidence>
<evidence type="ECO:0000313" key="3">
    <source>
        <dbReference type="Proteomes" id="UP001312865"/>
    </source>
</evidence>
<dbReference type="InterPro" id="IPR013783">
    <property type="entry name" value="Ig-like_fold"/>
</dbReference>
<dbReference type="RefSeq" id="WP_336587366.1">
    <property type="nucleotide sequence ID" value="NZ_JBBAXC010000010.1"/>
</dbReference>
<evidence type="ECO:0000313" key="2">
    <source>
        <dbReference type="EMBL" id="MEI5907922.1"/>
    </source>
</evidence>
<feature type="signal peptide" evidence="1">
    <location>
        <begin position="1"/>
        <end position="30"/>
    </location>
</feature>
<gene>
    <name evidence="2" type="ORF">WAK64_12735</name>
</gene>
<dbReference type="Proteomes" id="UP001312865">
    <property type="component" value="Unassembled WGS sequence"/>
</dbReference>
<feature type="chain" id="PRO_5047417216" description="Fibronectin type-III domain-containing protein" evidence="1">
    <location>
        <begin position="31"/>
        <end position="940"/>
    </location>
</feature>
<dbReference type="SUPFAM" id="SSF49695">
    <property type="entry name" value="gamma-Crystallin-like"/>
    <property type="match status" value="1"/>
</dbReference>
<sequence length="940" mass="105014">MNNVIFANKLSYFIFSTLIVLLLIPMNVFAQSDSEVDAPEGYEGIDRGTYEVYIPEDQVESNTTKSLPKSSFRLLEAEEKSSNNGYVEPDLFVPALEENEAFPVDTYENRTIFHGIDPEQYIPINFIVDAGKRDHYYNADYYEELAGQPLSVLNNALDKYDPDIDTFRAVYSPSSGLLNSTFPLGTPQEITLLLDKNSYFAEGLTLDIEEWWERDRYGIEKTGGTTNVSYDRSWGLSEEQQEEAALTHGFGLGTSFEYTNDTLIAGEFTVGVTLEYTYEDSRTFAFARSVEESNSRALDKTFGEKAGSSPYKWAVYNLVTQSKVNYNSGKNFHELTKAFENDLDDYGLRPDKNSYNVQMVNEIYATMEVPMYEKDPNLEVPTNVQADSSFKELTTNLSWDPVSDPNVHGYIVYKNDSVAAYIQDPTVTSWLDVNVEPNKSNEYWIESYHESNLFNSETLYKTVSLQSEKVDETVELNAASLKDIVQTTCSIPFSWEDDQLPAGERTYYRVYVGNPDTDGEEVGIYEGTDAAVNISSELYDLLVENQNKDYYIVKEVLYNDRLIKSPSSKIANNFTVTDTAFLFSKTGFNGECISVSEGQNVADVTSLDFPDNQLSSLLVRGDVYVTLSKDKNYDGLSQTIFGNATFRDLDSKEIRANTVSSLKVKEKKDGVYLFSGSNYMGDLKFKSRSSDGISSFNDISADIGFANNDLSSVKTVGPYALVTYEDKDYGGEVSWFNEGGDKTLDDRDIGDNTTSSIKVIRGEGVHLFRKVNFKGDHIVSKNFNCGNITKCNGGLPNDTLSSVIVIGDYGVALFKHTNYEGNMSSYKDGTKDLRGSNVGNDSVSSYKVFGKGVYLFKDKNYNPNNTYVKITSPGEFSTTEELGLTEGTLSSIFIVGDFKATLYTRTNFGGTSQLFTVSDKDLSNNTVGDNTVKSLIVEEK</sequence>
<evidence type="ECO:0000256" key="1">
    <source>
        <dbReference type="SAM" id="SignalP"/>
    </source>
</evidence>
<reference evidence="2 3" key="1">
    <citation type="journal article" date="2018" name="J. Microbiol.">
        <title>Bacillus spongiae sp. nov., isolated from sponge of Jeju Island.</title>
        <authorList>
            <person name="Lee G.E."/>
            <person name="Im W.T."/>
            <person name="Park J.S."/>
        </authorList>
    </citation>
    <scope>NUCLEOTIDE SEQUENCE [LARGE SCALE GENOMIC DNA]</scope>
    <source>
        <strain evidence="2 3">135PIL107-10</strain>
    </source>
</reference>
<organism evidence="2 3">
    <name type="scientific">Bacillus spongiae</name>
    <dbReference type="NCBI Taxonomy" id="2683610"/>
    <lineage>
        <taxon>Bacteria</taxon>
        <taxon>Bacillati</taxon>
        <taxon>Bacillota</taxon>
        <taxon>Bacilli</taxon>
        <taxon>Bacillales</taxon>
        <taxon>Bacillaceae</taxon>
        <taxon>Bacillus</taxon>
    </lineage>
</organism>
<keyword evidence="1" id="KW-0732">Signal</keyword>
<dbReference type="Gene3D" id="2.60.20.10">
    <property type="entry name" value="Crystallins"/>
    <property type="match status" value="4"/>
</dbReference>